<organism evidence="2 3">
    <name type="scientific">Fusarium solani</name>
    <name type="common">Filamentous fungus</name>
    <dbReference type="NCBI Taxonomy" id="169388"/>
    <lineage>
        <taxon>Eukaryota</taxon>
        <taxon>Fungi</taxon>
        <taxon>Dikarya</taxon>
        <taxon>Ascomycota</taxon>
        <taxon>Pezizomycotina</taxon>
        <taxon>Sordariomycetes</taxon>
        <taxon>Hypocreomycetidae</taxon>
        <taxon>Hypocreales</taxon>
        <taxon>Nectriaceae</taxon>
        <taxon>Fusarium</taxon>
        <taxon>Fusarium solani species complex</taxon>
    </lineage>
</organism>
<reference evidence="2" key="1">
    <citation type="journal article" date="2021" name="Nat. Commun.">
        <title>Genetic determinants of endophytism in the Arabidopsis root mycobiome.</title>
        <authorList>
            <person name="Mesny F."/>
            <person name="Miyauchi S."/>
            <person name="Thiergart T."/>
            <person name="Pickel B."/>
            <person name="Atanasova L."/>
            <person name="Karlsson M."/>
            <person name="Huettel B."/>
            <person name="Barry K.W."/>
            <person name="Haridas S."/>
            <person name="Chen C."/>
            <person name="Bauer D."/>
            <person name="Andreopoulos W."/>
            <person name="Pangilinan J."/>
            <person name="LaButti K."/>
            <person name="Riley R."/>
            <person name="Lipzen A."/>
            <person name="Clum A."/>
            <person name="Drula E."/>
            <person name="Henrissat B."/>
            <person name="Kohler A."/>
            <person name="Grigoriev I.V."/>
            <person name="Martin F.M."/>
            <person name="Hacquard S."/>
        </authorList>
    </citation>
    <scope>NUCLEOTIDE SEQUENCE</scope>
    <source>
        <strain evidence="2">FSSC 5 MPI-SDFR-AT-0091</strain>
    </source>
</reference>
<evidence type="ECO:0000313" key="3">
    <source>
        <dbReference type="Proteomes" id="UP000736672"/>
    </source>
</evidence>
<protein>
    <submittedName>
        <fullName evidence="2">Uncharacterized protein</fullName>
    </submittedName>
</protein>
<dbReference type="Gene3D" id="3.30.559.10">
    <property type="entry name" value="Chloramphenicol acetyltransferase-like domain"/>
    <property type="match status" value="1"/>
</dbReference>
<proteinExistence type="predicted"/>
<comment type="caution">
    <text evidence="2">The sequence shown here is derived from an EMBL/GenBank/DDBJ whole genome shotgun (WGS) entry which is preliminary data.</text>
</comment>
<dbReference type="Gene3D" id="3.30.559.30">
    <property type="entry name" value="Nonribosomal peptide synthetase, condensation domain"/>
    <property type="match status" value="1"/>
</dbReference>
<accession>A0A9P9KU29</accession>
<dbReference type="PANTHER" id="PTHR42034:SF1">
    <property type="entry name" value="CONDENSATION DOMAIN-CONTAINING PROTEIN"/>
    <property type="match status" value="1"/>
</dbReference>
<dbReference type="EMBL" id="JAGTJS010000005">
    <property type="protein sequence ID" value="KAH7268544.1"/>
    <property type="molecule type" value="Genomic_DNA"/>
</dbReference>
<dbReference type="SUPFAM" id="SSF52777">
    <property type="entry name" value="CoA-dependent acyltransferases"/>
    <property type="match status" value="1"/>
</dbReference>
<dbReference type="OrthoDB" id="2548233at2759"/>
<dbReference type="AlphaFoldDB" id="A0A9P9KU29"/>
<keyword evidence="3" id="KW-1185">Reference proteome</keyword>
<dbReference type="Proteomes" id="UP000736672">
    <property type="component" value="Unassembled WGS sequence"/>
</dbReference>
<name>A0A9P9KU29_FUSSL</name>
<dbReference type="InterPro" id="IPR023213">
    <property type="entry name" value="CAT-like_dom_sf"/>
</dbReference>
<evidence type="ECO:0000256" key="1">
    <source>
        <dbReference type="SAM" id="MobiDB-lite"/>
    </source>
</evidence>
<sequence>MASNTPLSRLQWQVSPEGTWARDVDECERFYITSSRKENGCFPVSGCASFGVTSVNSMPTIDEENRVEAALKNAWIMLRYQHPTLGSRIEHDEDGDRLRRVYQSFDTDDEQESWVGSTFQVVDTDLGPLEWFNNNTAAAFETATVFFVKSKGQDSDRRTIFLRCPHDVSDGVGVLQLVDQLFEHAAQAFEEGNEYSLPKWGKEHENLSPCIRIAAKIPDTLSEAQTERLEKIQTQNGTIYKHQALLALPSSSTPANCVQDGKLIRLSYTVPKDLTSQILRGCKDVASGVSVTHVFMSALAMALSEVQPRKEDPYPVRYVNHSMINLRPYCQEPYNTPAHAAAAYHTISTRALGIDLVVPNSSDQTTGDHAAEMRGVLPQVQDFFNDIRPVPSEEIHEQVAFAPSTFKSFTSPSGVDPHVVSEPPFCPVALSSIGNVSSMVQQGHGPFKVTNVWAASEPMGAGVALFLGSWDGQLELSGVFDTRYHAPGYVERFLARILICVCGGLGIDEISSTDEVKPAESPHDKKRKRAKSDHCVVPCEV</sequence>
<dbReference type="PANTHER" id="PTHR42034">
    <property type="entry name" value="CHROMOSOME 7, WHOLE GENOME SHOTGUN SEQUENCE-RELATED"/>
    <property type="match status" value="1"/>
</dbReference>
<gene>
    <name evidence="2" type="ORF">B0J15DRAFT_486782</name>
</gene>
<feature type="compositionally biased region" description="Basic and acidic residues" evidence="1">
    <location>
        <begin position="514"/>
        <end position="523"/>
    </location>
</feature>
<feature type="region of interest" description="Disordered" evidence="1">
    <location>
        <begin position="513"/>
        <end position="537"/>
    </location>
</feature>
<evidence type="ECO:0000313" key="2">
    <source>
        <dbReference type="EMBL" id="KAH7268544.1"/>
    </source>
</evidence>